<sequence>MTCCYRLYCYHATSTRFEERRIGHASTESRLKSVLGEYSADTSNNRWGDTLALEWTHNYTNLGFYVCTGRS</sequence>
<reference evidence="1 2" key="1">
    <citation type="journal article" date="2017" name="Genome Biol. Evol.">
        <title>Phytophthora megakarya and P. palmivora, closely related causal agents of cacao black pod rot, underwent increases in genome sizes and gene numbers by different mechanisms.</title>
        <authorList>
            <person name="Ali S.S."/>
            <person name="Shao J."/>
            <person name="Lary D.J."/>
            <person name="Kronmiller B."/>
            <person name="Shen D."/>
            <person name="Strem M.D."/>
            <person name="Amoako-Attah I."/>
            <person name="Akrofi A.Y."/>
            <person name="Begoude B.A."/>
            <person name="Ten Hoopen G.M."/>
            <person name="Coulibaly K."/>
            <person name="Kebe B.I."/>
            <person name="Melnick R.L."/>
            <person name="Guiltinan M.J."/>
            <person name="Tyler B.M."/>
            <person name="Meinhardt L.W."/>
            <person name="Bailey B.A."/>
        </authorList>
    </citation>
    <scope>NUCLEOTIDE SEQUENCE [LARGE SCALE GENOMIC DNA]</scope>
    <source>
        <strain evidence="2">sbr112.9</strain>
    </source>
</reference>
<dbReference type="Proteomes" id="UP000237271">
    <property type="component" value="Unassembled WGS sequence"/>
</dbReference>
<proteinExistence type="predicted"/>
<dbReference type="OrthoDB" id="125209at2759"/>
<accession>A0A2P4XW50</accession>
<dbReference type="EMBL" id="NCKW01007822">
    <property type="protein sequence ID" value="POM69778.1"/>
    <property type="molecule type" value="Genomic_DNA"/>
</dbReference>
<name>A0A2P4XW50_9STRA</name>
<protein>
    <submittedName>
        <fullName evidence="1">Uncharacterized protein</fullName>
    </submittedName>
</protein>
<evidence type="ECO:0000313" key="2">
    <source>
        <dbReference type="Proteomes" id="UP000237271"/>
    </source>
</evidence>
<organism evidence="1 2">
    <name type="scientific">Phytophthora palmivora</name>
    <dbReference type="NCBI Taxonomy" id="4796"/>
    <lineage>
        <taxon>Eukaryota</taxon>
        <taxon>Sar</taxon>
        <taxon>Stramenopiles</taxon>
        <taxon>Oomycota</taxon>
        <taxon>Peronosporomycetes</taxon>
        <taxon>Peronosporales</taxon>
        <taxon>Peronosporaceae</taxon>
        <taxon>Phytophthora</taxon>
    </lineage>
</organism>
<gene>
    <name evidence="1" type="ORF">PHPALM_13905</name>
</gene>
<comment type="caution">
    <text evidence="1">The sequence shown here is derived from an EMBL/GenBank/DDBJ whole genome shotgun (WGS) entry which is preliminary data.</text>
</comment>
<keyword evidence="2" id="KW-1185">Reference proteome</keyword>
<evidence type="ECO:0000313" key="1">
    <source>
        <dbReference type="EMBL" id="POM69778.1"/>
    </source>
</evidence>
<dbReference type="AlphaFoldDB" id="A0A2P4XW50"/>